<gene>
    <name evidence="1" type="ORF">MRATA1EN22A_LOCUS8378</name>
</gene>
<organism evidence="1 2">
    <name type="scientific">Rangifer tarandus platyrhynchus</name>
    <name type="common">Svalbard reindeer</name>
    <dbReference type="NCBI Taxonomy" id="3082113"/>
    <lineage>
        <taxon>Eukaryota</taxon>
        <taxon>Metazoa</taxon>
        <taxon>Chordata</taxon>
        <taxon>Craniata</taxon>
        <taxon>Vertebrata</taxon>
        <taxon>Euteleostomi</taxon>
        <taxon>Mammalia</taxon>
        <taxon>Eutheria</taxon>
        <taxon>Laurasiatheria</taxon>
        <taxon>Artiodactyla</taxon>
        <taxon>Ruminantia</taxon>
        <taxon>Pecora</taxon>
        <taxon>Cervidae</taxon>
        <taxon>Odocoileinae</taxon>
        <taxon>Rangifer</taxon>
    </lineage>
</organism>
<proteinExistence type="predicted"/>
<evidence type="ECO:0000313" key="2">
    <source>
        <dbReference type="Proteomes" id="UP001162501"/>
    </source>
</evidence>
<reference evidence="1" key="2">
    <citation type="submission" date="2025-03" db="EMBL/GenBank/DDBJ databases">
        <authorList>
            <consortium name="ELIXIR-Norway"/>
            <consortium name="Elixir Norway"/>
        </authorList>
    </citation>
    <scope>NUCLEOTIDE SEQUENCE</scope>
</reference>
<evidence type="ECO:0000313" key="1">
    <source>
        <dbReference type="EMBL" id="CAM9852913.1"/>
    </source>
</evidence>
<dbReference type="Proteomes" id="UP001162501">
    <property type="component" value="Chromosome 19"/>
</dbReference>
<accession>A0AC59YNV1</accession>
<reference evidence="1" key="1">
    <citation type="submission" date="2023-05" db="EMBL/GenBank/DDBJ databases">
        <authorList>
            <consortium name="ELIXIR-Norway"/>
        </authorList>
    </citation>
    <scope>NUCLEOTIDE SEQUENCE</scope>
</reference>
<name>A0AC59YNV1_RANTA</name>
<dbReference type="EMBL" id="OX596103">
    <property type="protein sequence ID" value="CAM9852913.1"/>
    <property type="molecule type" value="Genomic_DNA"/>
</dbReference>
<sequence>MPGSQWESNLMGTFFSTHISDFISSFNAGGSRGSDEGISLTEVSQPESSKMKTGKHLLLVAAWKADLRCPVLQLPAAVTQKRRLICIRVSWPRDTPDLKDLAREKCELSQ</sequence>
<protein>
    <submittedName>
        <fullName evidence="1">Uncharacterized protein</fullName>
    </submittedName>
</protein>